<organism evidence="2 3">
    <name type="scientific">Pseudomonas frederiksbergensis</name>
    <dbReference type="NCBI Taxonomy" id="104087"/>
    <lineage>
        <taxon>Bacteria</taxon>
        <taxon>Pseudomonadati</taxon>
        <taxon>Pseudomonadota</taxon>
        <taxon>Gammaproteobacteria</taxon>
        <taxon>Pseudomonadales</taxon>
        <taxon>Pseudomonadaceae</taxon>
        <taxon>Pseudomonas</taxon>
    </lineage>
</organism>
<proteinExistence type="predicted"/>
<feature type="chain" id="PRO_5015516163" evidence="1">
    <location>
        <begin position="25"/>
        <end position="146"/>
    </location>
</feature>
<dbReference type="AlphaFoldDB" id="A0A2S8HLT0"/>
<dbReference type="RefSeq" id="WP_105342316.1">
    <property type="nucleotide sequence ID" value="NZ_PUIN01000007.1"/>
</dbReference>
<protein>
    <submittedName>
        <fullName evidence="2">Uncharacterized protein</fullName>
    </submittedName>
</protein>
<dbReference type="EMBL" id="PUIN01000007">
    <property type="protein sequence ID" value="PQP03491.1"/>
    <property type="molecule type" value="Genomic_DNA"/>
</dbReference>
<keyword evidence="1" id="KW-0732">Signal</keyword>
<reference evidence="2 3" key="1">
    <citation type="submission" date="2018-02" db="EMBL/GenBank/DDBJ databases">
        <title>Draft genome sequencing of Pseudomonas frederiksbergensis 11-D3.</title>
        <authorList>
            <person name="Zheng B.-X."/>
        </authorList>
    </citation>
    <scope>NUCLEOTIDE SEQUENCE [LARGE SCALE GENOMIC DNA]</scope>
    <source>
        <strain evidence="2 3">11-D3</strain>
    </source>
</reference>
<accession>A0A2S8HLT0</accession>
<comment type="caution">
    <text evidence="2">The sequence shown here is derived from an EMBL/GenBank/DDBJ whole genome shotgun (WGS) entry which is preliminary data.</text>
</comment>
<evidence type="ECO:0000313" key="3">
    <source>
        <dbReference type="Proteomes" id="UP000239687"/>
    </source>
</evidence>
<evidence type="ECO:0000256" key="1">
    <source>
        <dbReference type="SAM" id="SignalP"/>
    </source>
</evidence>
<name>A0A2S8HLT0_9PSED</name>
<evidence type="ECO:0000313" key="2">
    <source>
        <dbReference type="EMBL" id="PQP03491.1"/>
    </source>
</evidence>
<sequence length="146" mass="16524">MIGLKSFSLFFVALLLICPMAAHSEVTIEVYCFRSQEGKDINFEFRSYYDSVSKWSGASVKYSKSKEAISLVYKDSEEEVLDPSRPSQFTTRWVEVSEGSVTGDYGMVSQGALIYGMVYTNYKSGKKYVFEQDSNMDSPPETGCQW</sequence>
<gene>
    <name evidence="2" type="ORF">C5612_13180</name>
</gene>
<dbReference type="Proteomes" id="UP000239687">
    <property type="component" value="Unassembled WGS sequence"/>
</dbReference>
<feature type="signal peptide" evidence="1">
    <location>
        <begin position="1"/>
        <end position="24"/>
    </location>
</feature>